<sequence length="114" mass="12608">MTDESEDHEADYGPQLGMQFAASVDPESTPHDLSGVSATVQNALLDWVHVHSRVLLYAKVHTEKSTRESFVAQTVTETNAYIQIRNAYELASFVLSKNLTKLTDRASKATVRAV</sequence>
<reference evidence="1 2" key="1">
    <citation type="submission" date="2013-11" db="EMBL/GenBank/DDBJ databases">
        <title>Opisthorchis viverrini - life in the bile duct.</title>
        <authorList>
            <person name="Young N.D."/>
            <person name="Nagarajan N."/>
            <person name="Lin S.J."/>
            <person name="Korhonen P.K."/>
            <person name="Jex A.R."/>
            <person name="Hall R.S."/>
            <person name="Safavi-Hemami H."/>
            <person name="Kaewkong W."/>
            <person name="Bertrand D."/>
            <person name="Gao S."/>
            <person name="Seet Q."/>
            <person name="Wongkham S."/>
            <person name="Teh B.T."/>
            <person name="Wongkham C."/>
            <person name="Intapan P.M."/>
            <person name="Maleewong W."/>
            <person name="Yang X."/>
            <person name="Hu M."/>
            <person name="Wang Z."/>
            <person name="Hofmann A."/>
            <person name="Sternberg P.W."/>
            <person name="Tan P."/>
            <person name="Wang J."/>
            <person name="Gasser R.B."/>
        </authorList>
    </citation>
    <scope>NUCLEOTIDE SEQUENCE [LARGE SCALE GENOMIC DNA]</scope>
</reference>
<protein>
    <submittedName>
        <fullName evidence="1">Uncharacterized protein</fullName>
    </submittedName>
</protein>
<dbReference type="AlphaFoldDB" id="A0A075A1E5"/>
<dbReference type="CTD" id="20316037"/>
<dbReference type="Proteomes" id="UP000054324">
    <property type="component" value="Unassembled WGS sequence"/>
</dbReference>
<organism evidence="1 2">
    <name type="scientific">Opisthorchis viverrini</name>
    <name type="common">Southeast Asian liver fluke</name>
    <dbReference type="NCBI Taxonomy" id="6198"/>
    <lineage>
        <taxon>Eukaryota</taxon>
        <taxon>Metazoa</taxon>
        <taxon>Spiralia</taxon>
        <taxon>Lophotrochozoa</taxon>
        <taxon>Platyhelminthes</taxon>
        <taxon>Trematoda</taxon>
        <taxon>Digenea</taxon>
        <taxon>Opisthorchiida</taxon>
        <taxon>Opisthorchiata</taxon>
        <taxon>Opisthorchiidae</taxon>
        <taxon>Opisthorchis</taxon>
    </lineage>
</organism>
<dbReference type="GeneID" id="20316037"/>
<dbReference type="EMBL" id="KL596638">
    <property type="protein sequence ID" value="KER32077.1"/>
    <property type="molecule type" value="Genomic_DNA"/>
</dbReference>
<gene>
    <name evidence="1" type="ORF">T265_01849</name>
</gene>
<name>A0A075A1E5_OPIVI</name>
<evidence type="ECO:0000313" key="2">
    <source>
        <dbReference type="Proteomes" id="UP000054324"/>
    </source>
</evidence>
<proteinExistence type="predicted"/>
<keyword evidence="2" id="KW-1185">Reference proteome</keyword>
<evidence type="ECO:0000313" key="1">
    <source>
        <dbReference type="EMBL" id="KER32077.1"/>
    </source>
</evidence>
<dbReference type="RefSeq" id="XP_009164223.1">
    <property type="nucleotide sequence ID" value="XM_009165959.1"/>
</dbReference>
<accession>A0A075A1E5</accession>
<dbReference type="KEGG" id="ovi:T265_01849"/>